<feature type="transmembrane region" description="Helical" evidence="2">
    <location>
        <begin position="217"/>
        <end position="237"/>
    </location>
</feature>
<dbReference type="InterPro" id="IPR021834">
    <property type="entry name" value="DUF3426"/>
</dbReference>
<feature type="region of interest" description="Disordered" evidence="1">
    <location>
        <begin position="42"/>
        <end position="70"/>
    </location>
</feature>
<protein>
    <recommendedName>
        <fullName evidence="3">Zinc finger/thioredoxin putative domain-containing protein</fullName>
    </recommendedName>
</protein>
<evidence type="ECO:0000259" key="3">
    <source>
        <dbReference type="Pfam" id="PF13717"/>
    </source>
</evidence>
<accession>A0A3B0Y825</accession>
<keyword evidence="2" id="KW-0472">Membrane</keyword>
<keyword evidence="2" id="KW-0812">Transmembrane</keyword>
<evidence type="ECO:0000313" key="4">
    <source>
        <dbReference type="EMBL" id="VAW76938.1"/>
    </source>
</evidence>
<dbReference type="Pfam" id="PF11906">
    <property type="entry name" value="DUF3426"/>
    <property type="match status" value="1"/>
</dbReference>
<dbReference type="EMBL" id="UOFL01000116">
    <property type="protein sequence ID" value="VAW76938.1"/>
    <property type="molecule type" value="Genomic_DNA"/>
</dbReference>
<sequence>MLTRCPKCQTLFRISESQLQRARGKTRCGQCFTVFEAKQATVEENTARVPQRRTQQKPQTQETSESGMSNAASSIYNEMVIKNQTVKYDIPDVLDGDDTIVDDFGMSGAPQPRPAAPKPKPRPPAPQRTHIPKPPTTPPPTAPVEQHSEEVTRRIEELRRKANHTGLEPATNILIDQQLNNNPQTQQREAPDNNFIPEVLQDDLYEEVHVPSARKNYFMILGILALLFVLLLQYIYFSRERLASNPTFHPSMVQFCKLFKCKVPYRKNLKLLHMKSFNPDILRSNNKFIVIHGQFFNRAKYVQPYPTIELIVENNQGDLVAMRRIYPEAYLPKHEHASIKKGLAPFKIIELKFIFKIPTKGDPSISFKFR</sequence>
<proteinExistence type="predicted"/>
<feature type="domain" description="Zinc finger/thioredoxin putative" evidence="3">
    <location>
        <begin position="1"/>
        <end position="35"/>
    </location>
</feature>
<organism evidence="4">
    <name type="scientific">hydrothermal vent metagenome</name>
    <dbReference type="NCBI Taxonomy" id="652676"/>
    <lineage>
        <taxon>unclassified sequences</taxon>
        <taxon>metagenomes</taxon>
        <taxon>ecological metagenomes</taxon>
    </lineage>
</organism>
<feature type="region of interest" description="Disordered" evidence="1">
    <location>
        <begin position="99"/>
        <end position="152"/>
    </location>
</feature>
<dbReference type="InterPro" id="IPR011723">
    <property type="entry name" value="Znf/thioredoxin_put"/>
</dbReference>
<dbReference type="AlphaFoldDB" id="A0A3B0Y825"/>
<gene>
    <name evidence="4" type="ORF">MNBD_GAMMA12-1093</name>
</gene>
<keyword evidence="2" id="KW-1133">Transmembrane helix</keyword>
<name>A0A3B0Y825_9ZZZZ</name>
<feature type="compositionally biased region" description="Pro residues" evidence="1">
    <location>
        <begin position="111"/>
        <end position="142"/>
    </location>
</feature>
<reference evidence="4" key="1">
    <citation type="submission" date="2018-06" db="EMBL/GenBank/DDBJ databases">
        <authorList>
            <person name="Zhirakovskaya E."/>
        </authorList>
    </citation>
    <scope>NUCLEOTIDE SEQUENCE</scope>
</reference>
<dbReference type="Pfam" id="PF13717">
    <property type="entry name" value="Zn_ribbon_4"/>
    <property type="match status" value="1"/>
</dbReference>
<evidence type="ECO:0000256" key="2">
    <source>
        <dbReference type="SAM" id="Phobius"/>
    </source>
</evidence>
<dbReference type="NCBIfam" id="TIGR02098">
    <property type="entry name" value="MJ0042_CXXC"/>
    <property type="match status" value="1"/>
</dbReference>
<evidence type="ECO:0000256" key="1">
    <source>
        <dbReference type="SAM" id="MobiDB-lite"/>
    </source>
</evidence>